<sequence>MQFLSSQSSAVSTFISGSRQEEFALRCPSRVSTTATSSNYNTTTTRGNVSCPASFRWIHTVKPFAYNTTAGPTAAPSPSADDYYGGYY</sequence>
<feature type="region of interest" description="Disordered" evidence="1">
    <location>
        <begin position="69"/>
        <end position="88"/>
    </location>
</feature>
<feature type="compositionally biased region" description="Low complexity" evidence="1">
    <location>
        <begin position="69"/>
        <end position="80"/>
    </location>
</feature>
<accession>A0AAV2FQH6</accession>
<dbReference type="Proteomes" id="UP001497516">
    <property type="component" value="Chromosome 7"/>
</dbReference>
<organism evidence="2 3">
    <name type="scientific">Linum trigynum</name>
    <dbReference type="NCBI Taxonomy" id="586398"/>
    <lineage>
        <taxon>Eukaryota</taxon>
        <taxon>Viridiplantae</taxon>
        <taxon>Streptophyta</taxon>
        <taxon>Embryophyta</taxon>
        <taxon>Tracheophyta</taxon>
        <taxon>Spermatophyta</taxon>
        <taxon>Magnoliopsida</taxon>
        <taxon>eudicotyledons</taxon>
        <taxon>Gunneridae</taxon>
        <taxon>Pentapetalae</taxon>
        <taxon>rosids</taxon>
        <taxon>fabids</taxon>
        <taxon>Malpighiales</taxon>
        <taxon>Linaceae</taxon>
        <taxon>Linum</taxon>
    </lineage>
</organism>
<dbReference type="EMBL" id="OZ034820">
    <property type="protein sequence ID" value="CAL1400591.1"/>
    <property type="molecule type" value="Genomic_DNA"/>
</dbReference>
<dbReference type="AlphaFoldDB" id="A0AAV2FQH6"/>
<evidence type="ECO:0000313" key="3">
    <source>
        <dbReference type="Proteomes" id="UP001497516"/>
    </source>
</evidence>
<evidence type="ECO:0000313" key="2">
    <source>
        <dbReference type="EMBL" id="CAL1400591.1"/>
    </source>
</evidence>
<name>A0AAV2FQH6_9ROSI</name>
<gene>
    <name evidence="2" type="ORF">LTRI10_LOCUS40706</name>
</gene>
<keyword evidence="3" id="KW-1185">Reference proteome</keyword>
<feature type="region of interest" description="Disordered" evidence="1">
    <location>
        <begin position="1"/>
        <end position="21"/>
    </location>
</feature>
<proteinExistence type="predicted"/>
<protein>
    <submittedName>
        <fullName evidence="2">Uncharacterized protein</fullName>
    </submittedName>
</protein>
<reference evidence="2 3" key="1">
    <citation type="submission" date="2024-04" db="EMBL/GenBank/DDBJ databases">
        <authorList>
            <person name="Fracassetti M."/>
        </authorList>
    </citation>
    <scope>NUCLEOTIDE SEQUENCE [LARGE SCALE GENOMIC DNA]</scope>
</reference>
<evidence type="ECO:0000256" key="1">
    <source>
        <dbReference type="SAM" id="MobiDB-lite"/>
    </source>
</evidence>
<feature type="compositionally biased region" description="Polar residues" evidence="1">
    <location>
        <begin position="1"/>
        <end position="18"/>
    </location>
</feature>